<evidence type="ECO:0000313" key="3">
    <source>
        <dbReference type="Proteomes" id="UP001597375"/>
    </source>
</evidence>
<dbReference type="InterPro" id="IPR041633">
    <property type="entry name" value="Polbeta"/>
</dbReference>
<comment type="caution">
    <text evidence="2">The sequence shown here is derived from an EMBL/GenBank/DDBJ whole genome shotgun (WGS) entry which is preliminary data.</text>
</comment>
<dbReference type="PANTHER" id="PTHR43852">
    <property type="entry name" value="NUCLEOTIDYLTRANSFERASE"/>
    <property type="match status" value="1"/>
</dbReference>
<dbReference type="InterPro" id="IPR043519">
    <property type="entry name" value="NT_sf"/>
</dbReference>
<dbReference type="SUPFAM" id="SSF81301">
    <property type="entry name" value="Nucleotidyltransferase"/>
    <property type="match status" value="1"/>
</dbReference>
<evidence type="ECO:0000259" key="1">
    <source>
        <dbReference type="Pfam" id="PF18765"/>
    </source>
</evidence>
<organism evidence="2 3">
    <name type="scientific">Luteolibacter algae</name>
    <dbReference type="NCBI Taxonomy" id="454151"/>
    <lineage>
        <taxon>Bacteria</taxon>
        <taxon>Pseudomonadati</taxon>
        <taxon>Verrucomicrobiota</taxon>
        <taxon>Verrucomicrobiia</taxon>
        <taxon>Verrucomicrobiales</taxon>
        <taxon>Verrucomicrobiaceae</taxon>
        <taxon>Luteolibacter</taxon>
    </lineage>
</organism>
<dbReference type="Gene3D" id="3.30.460.10">
    <property type="entry name" value="Beta Polymerase, domain 2"/>
    <property type="match status" value="1"/>
</dbReference>
<feature type="domain" description="Polymerase beta nucleotidyltransferase" evidence="1">
    <location>
        <begin position="12"/>
        <end position="94"/>
    </location>
</feature>
<dbReference type="CDD" id="cd05403">
    <property type="entry name" value="NT_KNTase_like"/>
    <property type="match status" value="1"/>
</dbReference>
<dbReference type="Pfam" id="PF18765">
    <property type="entry name" value="Polbeta"/>
    <property type="match status" value="1"/>
</dbReference>
<dbReference type="PANTHER" id="PTHR43852:SF3">
    <property type="entry name" value="NUCLEOTIDYLTRANSFERASE"/>
    <property type="match status" value="1"/>
</dbReference>
<keyword evidence="3" id="KW-1185">Reference proteome</keyword>
<gene>
    <name evidence="2" type="ORF">ACFSSA_10865</name>
</gene>
<accession>A0ABW5D8Q0</accession>
<dbReference type="Proteomes" id="UP001597375">
    <property type="component" value="Unassembled WGS sequence"/>
</dbReference>
<sequence length="104" mass="11778">MNDGLNDKSRNAILEVLKQHPKIERIVLFGSRAMGTFTHTSDIDLALYGDLTLRDQARITAEMEQLSIPYRVDLIRMKTVTSSELMEHVRQHGKPWELETGGAA</sequence>
<proteinExistence type="predicted"/>
<protein>
    <submittedName>
        <fullName evidence="2">Nucleotidyltransferase domain-containing protein</fullName>
    </submittedName>
</protein>
<dbReference type="EMBL" id="JBHUIT010000020">
    <property type="protein sequence ID" value="MFD2257179.1"/>
    <property type="molecule type" value="Genomic_DNA"/>
</dbReference>
<name>A0ABW5D8Q0_9BACT</name>
<dbReference type="RefSeq" id="WP_386820467.1">
    <property type="nucleotide sequence ID" value="NZ_JBHUIT010000020.1"/>
</dbReference>
<dbReference type="InterPro" id="IPR052930">
    <property type="entry name" value="TA_antitoxin_MntA"/>
</dbReference>
<evidence type="ECO:0000313" key="2">
    <source>
        <dbReference type="EMBL" id="MFD2257179.1"/>
    </source>
</evidence>
<reference evidence="3" key="1">
    <citation type="journal article" date="2019" name="Int. J. Syst. Evol. Microbiol.">
        <title>The Global Catalogue of Microorganisms (GCM) 10K type strain sequencing project: providing services to taxonomists for standard genome sequencing and annotation.</title>
        <authorList>
            <consortium name="The Broad Institute Genomics Platform"/>
            <consortium name="The Broad Institute Genome Sequencing Center for Infectious Disease"/>
            <person name="Wu L."/>
            <person name="Ma J."/>
        </authorList>
    </citation>
    <scope>NUCLEOTIDE SEQUENCE [LARGE SCALE GENOMIC DNA]</scope>
    <source>
        <strain evidence="3">CGMCC 4.7106</strain>
    </source>
</reference>